<dbReference type="Proteomes" id="UP000292704">
    <property type="component" value="Unassembled WGS sequence"/>
</dbReference>
<sequence length="69" mass="8111">MAYHFGWSHDEVLNMPHWERQRWCTEISGINDRMNDTQSDRSRGRRRGRDRGRDDAGGGIVLRNPPDSE</sequence>
<dbReference type="EMBL" id="SHMR01000006">
    <property type="protein sequence ID" value="RZH67302.1"/>
    <property type="molecule type" value="Genomic_DNA"/>
</dbReference>
<comment type="caution">
    <text evidence="3">The sequence shown here is derived from an EMBL/GenBank/DDBJ whole genome shotgun (WGS) entry which is preliminary data.</text>
</comment>
<feature type="domain" description="DUF6760" evidence="2">
    <location>
        <begin position="1"/>
        <end position="66"/>
    </location>
</feature>
<dbReference type="AlphaFoldDB" id="A0A482XW66"/>
<name>A0A482XW66_9EURY</name>
<evidence type="ECO:0000259" key="2">
    <source>
        <dbReference type="Pfam" id="PF20546"/>
    </source>
</evidence>
<gene>
    <name evidence="3" type="ORF">ELS17_12770</name>
</gene>
<feature type="region of interest" description="Disordered" evidence="1">
    <location>
        <begin position="27"/>
        <end position="69"/>
    </location>
</feature>
<proteinExistence type="predicted"/>
<accession>A0A482XW66</accession>
<dbReference type="InterPro" id="IPR046648">
    <property type="entry name" value="DUF6760"/>
</dbReference>
<protein>
    <recommendedName>
        <fullName evidence="2">DUF6760 domain-containing protein</fullName>
    </recommendedName>
</protein>
<feature type="compositionally biased region" description="Basic and acidic residues" evidence="1">
    <location>
        <begin position="33"/>
        <end position="42"/>
    </location>
</feature>
<dbReference type="OrthoDB" id="187146at2157"/>
<organism evidence="3 4">
    <name type="scientific">Natrinema altunense</name>
    <dbReference type="NCBI Taxonomy" id="222984"/>
    <lineage>
        <taxon>Archaea</taxon>
        <taxon>Methanobacteriati</taxon>
        <taxon>Methanobacteriota</taxon>
        <taxon>Stenosarchaea group</taxon>
        <taxon>Halobacteria</taxon>
        <taxon>Halobacteriales</taxon>
        <taxon>Natrialbaceae</taxon>
        <taxon>Natrinema</taxon>
    </lineage>
</organism>
<evidence type="ECO:0000256" key="1">
    <source>
        <dbReference type="SAM" id="MobiDB-lite"/>
    </source>
</evidence>
<dbReference type="Pfam" id="PF20546">
    <property type="entry name" value="DUF6760"/>
    <property type="match status" value="1"/>
</dbReference>
<evidence type="ECO:0000313" key="3">
    <source>
        <dbReference type="EMBL" id="RZH67302.1"/>
    </source>
</evidence>
<reference evidence="3 4" key="1">
    <citation type="submission" date="2019-02" db="EMBL/GenBank/DDBJ databases">
        <title>Genome analysis provides insights into bioremediation potentialities and Haloocin production by Natrinema altunense strain 4.1R isolated from Chott Douz in Tunisian desert.</title>
        <authorList>
            <person name="Najjari A."/>
            <person name="Youssef N."/>
            <person name="Ben Dhia O."/>
            <person name="Ferjani R."/>
            <person name="El Hidri D."/>
            <person name="Ouzari H.I."/>
            <person name="Cherif A."/>
        </authorList>
    </citation>
    <scope>NUCLEOTIDE SEQUENCE [LARGE SCALE GENOMIC DNA]</scope>
    <source>
        <strain evidence="3 4">4.1R</strain>
    </source>
</reference>
<evidence type="ECO:0000313" key="4">
    <source>
        <dbReference type="Proteomes" id="UP000292704"/>
    </source>
</evidence>